<evidence type="ECO:0000313" key="3">
    <source>
        <dbReference type="Proteomes" id="UP000000768"/>
    </source>
</evidence>
<evidence type="ECO:0000313" key="2">
    <source>
        <dbReference type="EMBL" id="OQU88463.1"/>
    </source>
</evidence>
<sequence length="259" mass="28758">MAGDHMNVMVRLGRVDGSDRIARPDQMPASARAPGRRAGTSLDVMSDWGVSQHGVLDNDSIQQPRFLFHSSLTSLSFRRTAVHLQQVLSMDLAALRALDFCYAVPRTSGHAPPRLLPVLHTPRFLHDRRRRPPLLLCRPSPLPWRLLPPHQHLLPQPRCPPAPPRWLLPHHGGSFPHIDISFLNLSVLLPHHGGSFPDLDVFFPDLGILLPTPVPPPRHQRPPPQGIADALRSSSRGSLCRLSSVSPPPHVVTVSFQLF</sequence>
<dbReference type="InParanoid" id="A0A1W0W286"/>
<feature type="compositionally biased region" description="Low complexity" evidence="1">
    <location>
        <begin position="28"/>
        <end position="38"/>
    </location>
</feature>
<accession>A0A1W0W286</accession>
<reference evidence="3" key="2">
    <citation type="journal article" date="2018" name="Plant J.">
        <title>The Sorghum bicolor reference genome: improved assembly, gene annotations, a transcriptome atlas, and signatures of genome organization.</title>
        <authorList>
            <person name="McCormick R.F."/>
            <person name="Truong S.K."/>
            <person name="Sreedasyam A."/>
            <person name="Jenkins J."/>
            <person name="Shu S."/>
            <person name="Sims D."/>
            <person name="Kennedy M."/>
            <person name="Amirebrahimi M."/>
            <person name="Weers B.D."/>
            <person name="McKinley B."/>
            <person name="Mattison A."/>
            <person name="Morishige D.T."/>
            <person name="Grimwood J."/>
            <person name="Schmutz J."/>
            <person name="Mullet J.E."/>
        </authorList>
    </citation>
    <scope>NUCLEOTIDE SEQUENCE [LARGE SCALE GENOMIC DNA]</scope>
    <source>
        <strain evidence="3">cv. BTx623</strain>
    </source>
</reference>
<feature type="region of interest" description="Disordered" evidence="1">
    <location>
        <begin position="17"/>
        <end position="38"/>
    </location>
</feature>
<dbReference type="Gramene" id="OQU88463">
    <property type="protein sequence ID" value="OQU88463"/>
    <property type="gene ID" value="SORBI_3002G039301"/>
</dbReference>
<dbReference type="EMBL" id="CM000761">
    <property type="protein sequence ID" value="OQU88463.1"/>
    <property type="molecule type" value="Genomic_DNA"/>
</dbReference>
<proteinExistence type="predicted"/>
<keyword evidence="3" id="KW-1185">Reference proteome</keyword>
<dbReference type="AlphaFoldDB" id="A0A1W0W286"/>
<protein>
    <submittedName>
        <fullName evidence="2">Uncharacterized protein</fullName>
    </submittedName>
</protein>
<dbReference type="Proteomes" id="UP000000768">
    <property type="component" value="Chromosome 2"/>
</dbReference>
<organism evidence="2 3">
    <name type="scientific">Sorghum bicolor</name>
    <name type="common">Sorghum</name>
    <name type="synonym">Sorghum vulgare</name>
    <dbReference type="NCBI Taxonomy" id="4558"/>
    <lineage>
        <taxon>Eukaryota</taxon>
        <taxon>Viridiplantae</taxon>
        <taxon>Streptophyta</taxon>
        <taxon>Embryophyta</taxon>
        <taxon>Tracheophyta</taxon>
        <taxon>Spermatophyta</taxon>
        <taxon>Magnoliopsida</taxon>
        <taxon>Liliopsida</taxon>
        <taxon>Poales</taxon>
        <taxon>Poaceae</taxon>
        <taxon>PACMAD clade</taxon>
        <taxon>Panicoideae</taxon>
        <taxon>Andropogonodae</taxon>
        <taxon>Andropogoneae</taxon>
        <taxon>Sorghinae</taxon>
        <taxon>Sorghum</taxon>
    </lineage>
</organism>
<gene>
    <name evidence="2" type="ORF">SORBI_3002G039301</name>
</gene>
<reference evidence="2 3" key="1">
    <citation type="journal article" date="2009" name="Nature">
        <title>The Sorghum bicolor genome and the diversification of grasses.</title>
        <authorList>
            <person name="Paterson A.H."/>
            <person name="Bowers J.E."/>
            <person name="Bruggmann R."/>
            <person name="Dubchak I."/>
            <person name="Grimwood J."/>
            <person name="Gundlach H."/>
            <person name="Haberer G."/>
            <person name="Hellsten U."/>
            <person name="Mitros T."/>
            <person name="Poliakov A."/>
            <person name="Schmutz J."/>
            <person name="Spannagl M."/>
            <person name="Tang H."/>
            <person name="Wang X."/>
            <person name="Wicker T."/>
            <person name="Bharti A.K."/>
            <person name="Chapman J."/>
            <person name="Feltus F.A."/>
            <person name="Gowik U."/>
            <person name="Grigoriev I.V."/>
            <person name="Lyons E."/>
            <person name="Maher C.A."/>
            <person name="Martis M."/>
            <person name="Narechania A."/>
            <person name="Otillar R.P."/>
            <person name="Penning B.W."/>
            <person name="Salamov A.A."/>
            <person name="Wang Y."/>
            <person name="Zhang L."/>
            <person name="Carpita N.C."/>
            <person name="Freeling M."/>
            <person name="Gingle A.R."/>
            <person name="Hash C.T."/>
            <person name="Keller B."/>
            <person name="Klein P."/>
            <person name="Kresovich S."/>
            <person name="McCann M.C."/>
            <person name="Ming R."/>
            <person name="Peterson D.G."/>
            <person name="Mehboob-ur-Rahman"/>
            <person name="Ware D."/>
            <person name="Westhoff P."/>
            <person name="Mayer K.F."/>
            <person name="Messing J."/>
            <person name="Rokhsar D.S."/>
        </authorList>
    </citation>
    <scope>NUCLEOTIDE SEQUENCE [LARGE SCALE GENOMIC DNA]</scope>
    <source>
        <strain evidence="3">cv. BTx623</strain>
    </source>
</reference>
<name>A0A1W0W286_SORBI</name>
<evidence type="ECO:0000256" key="1">
    <source>
        <dbReference type="SAM" id="MobiDB-lite"/>
    </source>
</evidence>